<dbReference type="RefSeq" id="XP_040623541.1">
    <property type="nucleotide sequence ID" value="XM_040774227.1"/>
</dbReference>
<protein>
    <submittedName>
        <fullName evidence="1">Uncharacterized protein</fullName>
    </submittedName>
</protein>
<dbReference type="AlphaFoldDB" id="M5FNY5"/>
<dbReference type="EMBL" id="JH795882">
    <property type="protein sequence ID" value="EJT96643.1"/>
    <property type="molecule type" value="Genomic_DNA"/>
</dbReference>
<dbReference type="HOGENOM" id="CLU_2378363_0_0_1"/>
<dbReference type="GeneID" id="63689289"/>
<evidence type="ECO:0000313" key="2">
    <source>
        <dbReference type="Proteomes" id="UP000030653"/>
    </source>
</evidence>
<dbReference type="Proteomes" id="UP000030653">
    <property type="component" value="Unassembled WGS sequence"/>
</dbReference>
<proteinExistence type="predicted"/>
<organism evidence="1 2">
    <name type="scientific">Dacryopinax primogenitus (strain DJM 731)</name>
    <name type="common">Brown rot fungus</name>
    <dbReference type="NCBI Taxonomy" id="1858805"/>
    <lineage>
        <taxon>Eukaryota</taxon>
        <taxon>Fungi</taxon>
        <taxon>Dikarya</taxon>
        <taxon>Basidiomycota</taxon>
        <taxon>Agaricomycotina</taxon>
        <taxon>Dacrymycetes</taxon>
        <taxon>Dacrymycetales</taxon>
        <taxon>Dacrymycetaceae</taxon>
        <taxon>Dacryopinax</taxon>
    </lineage>
</organism>
<feature type="non-terminal residue" evidence="1">
    <location>
        <position position="95"/>
    </location>
</feature>
<accession>M5FNY5</accession>
<reference evidence="1 2" key="1">
    <citation type="journal article" date="2012" name="Science">
        <title>The Paleozoic origin of enzymatic lignin decomposition reconstructed from 31 fungal genomes.</title>
        <authorList>
            <person name="Floudas D."/>
            <person name="Binder M."/>
            <person name="Riley R."/>
            <person name="Barry K."/>
            <person name="Blanchette R.A."/>
            <person name="Henrissat B."/>
            <person name="Martinez A.T."/>
            <person name="Otillar R."/>
            <person name="Spatafora J.W."/>
            <person name="Yadav J.S."/>
            <person name="Aerts A."/>
            <person name="Benoit I."/>
            <person name="Boyd A."/>
            <person name="Carlson A."/>
            <person name="Copeland A."/>
            <person name="Coutinho P.M."/>
            <person name="de Vries R.P."/>
            <person name="Ferreira P."/>
            <person name="Findley K."/>
            <person name="Foster B."/>
            <person name="Gaskell J."/>
            <person name="Glotzer D."/>
            <person name="Gorecki P."/>
            <person name="Heitman J."/>
            <person name="Hesse C."/>
            <person name="Hori C."/>
            <person name="Igarashi K."/>
            <person name="Jurgens J.A."/>
            <person name="Kallen N."/>
            <person name="Kersten P."/>
            <person name="Kohler A."/>
            <person name="Kuees U."/>
            <person name="Kumar T.K.A."/>
            <person name="Kuo A."/>
            <person name="LaButti K."/>
            <person name="Larrondo L.F."/>
            <person name="Lindquist E."/>
            <person name="Ling A."/>
            <person name="Lombard V."/>
            <person name="Lucas S."/>
            <person name="Lundell T."/>
            <person name="Martin R."/>
            <person name="McLaughlin D.J."/>
            <person name="Morgenstern I."/>
            <person name="Morin E."/>
            <person name="Murat C."/>
            <person name="Nagy L.G."/>
            <person name="Nolan M."/>
            <person name="Ohm R.A."/>
            <person name="Patyshakuliyeva A."/>
            <person name="Rokas A."/>
            <person name="Ruiz-Duenas F.J."/>
            <person name="Sabat G."/>
            <person name="Salamov A."/>
            <person name="Samejima M."/>
            <person name="Schmutz J."/>
            <person name="Slot J.C."/>
            <person name="St John F."/>
            <person name="Stenlid J."/>
            <person name="Sun H."/>
            <person name="Sun S."/>
            <person name="Syed K."/>
            <person name="Tsang A."/>
            <person name="Wiebenga A."/>
            <person name="Young D."/>
            <person name="Pisabarro A."/>
            <person name="Eastwood D.C."/>
            <person name="Martin F."/>
            <person name="Cullen D."/>
            <person name="Grigoriev I.V."/>
            <person name="Hibbett D.S."/>
        </authorList>
    </citation>
    <scope>NUCLEOTIDE SEQUENCE [LARGE SCALE GENOMIC DNA]</scope>
    <source>
        <strain evidence="1 2">DJM-731 SS1</strain>
    </source>
</reference>
<name>M5FNY5_DACPD</name>
<sequence>IVVLLGMHMNERPTPCRTRTNALFKTFSTQNSLLARSAENVLYFTIIITTSSPLARDLTATHATPSIGLELSGASLGEYADTPHIMVENWTILEV</sequence>
<evidence type="ECO:0000313" key="1">
    <source>
        <dbReference type="EMBL" id="EJT96643.1"/>
    </source>
</evidence>
<gene>
    <name evidence="1" type="ORF">DACRYDRAFT_25579</name>
</gene>
<keyword evidence="2" id="KW-1185">Reference proteome</keyword>